<dbReference type="InterPro" id="IPR050950">
    <property type="entry name" value="HTH-type_LysR_regulators"/>
</dbReference>
<dbReference type="SUPFAM" id="SSF46785">
    <property type="entry name" value="Winged helix' DNA-binding domain"/>
    <property type="match status" value="1"/>
</dbReference>
<dbReference type="SUPFAM" id="SSF53850">
    <property type="entry name" value="Periplasmic binding protein-like II"/>
    <property type="match status" value="1"/>
</dbReference>
<accession>A0A2Z4Y0E0</accession>
<evidence type="ECO:0000256" key="1">
    <source>
        <dbReference type="ARBA" id="ARBA00009437"/>
    </source>
</evidence>
<dbReference type="EMBL" id="CP021781">
    <property type="protein sequence ID" value="AXA34597.1"/>
    <property type="molecule type" value="Genomic_DNA"/>
</dbReference>
<dbReference type="Gene3D" id="1.10.10.10">
    <property type="entry name" value="Winged helix-like DNA-binding domain superfamily/Winged helix DNA-binding domain"/>
    <property type="match status" value="1"/>
</dbReference>
<evidence type="ECO:0000256" key="4">
    <source>
        <dbReference type="ARBA" id="ARBA00023163"/>
    </source>
</evidence>
<dbReference type="GO" id="GO:0005829">
    <property type="term" value="C:cytosol"/>
    <property type="evidence" value="ECO:0007669"/>
    <property type="project" value="TreeGrafter"/>
</dbReference>
<keyword evidence="9" id="KW-1185">Reference proteome</keyword>
<evidence type="ECO:0000256" key="3">
    <source>
        <dbReference type="ARBA" id="ARBA00023125"/>
    </source>
</evidence>
<dbReference type="OrthoDB" id="8437302at2"/>
<dbReference type="PROSITE" id="PS50931">
    <property type="entry name" value="HTH_LYSR"/>
    <property type="match status" value="1"/>
</dbReference>
<feature type="domain" description="HTH lysR-type" evidence="5">
    <location>
        <begin position="10"/>
        <end position="67"/>
    </location>
</feature>
<keyword evidence="3" id="KW-0238">DNA-binding</keyword>
<gene>
    <name evidence="6" type="ORF">CDH04_09400</name>
    <name evidence="7" type="ORF">FZC43_09410</name>
</gene>
<evidence type="ECO:0000259" key="5">
    <source>
        <dbReference type="PROSITE" id="PS50931"/>
    </source>
</evidence>
<sequence length="318" mass="35780">MKHITKFRYLNSKRLVYLYQVISLGSIRSAADKLNISPSSISRQISLLEQELSCTLIQRHNKGVVLTEAGKTVLDFYHKQQLDKEICISKLQALQGLQSGHIKLSIGEGFITDLMMNFIPDFNRKYPGITISISVDSTNDMLRKIETGESHIALAFNPSENQNINSVIIADQPVYAIASPDHELATSQKNITLKQLGEYPIALQENNFGIRSLLAKTEIEKNVYLKPVLTTNSISTLKYFALSGIGITFLPKFVVSEELNNNKLIALKTTTEGSIMGQSHLLVHAKRELPECSHKFLQLINSWMKKIKDNKSHEQLLQ</sequence>
<comment type="similarity">
    <text evidence="1">Belongs to the LysR transcriptional regulatory family.</text>
</comment>
<protein>
    <submittedName>
        <fullName evidence="7">LysR family transcriptional regulator</fullName>
    </submittedName>
</protein>
<reference evidence="6 8" key="1">
    <citation type="submission" date="2017-06" db="EMBL/GenBank/DDBJ databases">
        <title>Complete genome of Francisella adeliensis.</title>
        <authorList>
            <person name="Vallesi A."/>
            <person name="Sjodin A."/>
        </authorList>
    </citation>
    <scope>NUCLEOTIDE SEQUENCE [LARGE SCALE GENOMIC DNA]</scope>
    <source>
        <strain evidence="6 8">FDC440</strain>
    </source>
</reference>
<dbReference type="Pfam" id="PF00126">
    <property type="entry name" value="HTH_1"/>
    <property type="match status" value="1"/>
</dbReference>
<dbReference type="PANTHER" id="PTHR30419">
    <property type="entry name" value="HTH-TYPE TRANSCRIPTIONAL REGULATOR YBHD"/>
    <property type="match status" value="1"/>
</dbReference>
<dbReference type="GO" id="GO:0003700">
    <property type="term" value="F:DNA-binding transcription factor activity"/>
    <property type="evidence" value="ECO:0007669"/>
    <property type="project" value="InterPro"/>
</dbReference>
<dbReference type="EMBL" id="CP043424">
    <property type="protein sequence ID" value="QIW12841.1"/>
    <property type="molecule type" value="Genomic_DNA"/>
</dbReference>
<dbReference type="PANTHER" id="PTHR30419:SF8">
    <property type="entry name" value="NITROGEN ASSIMILATION TRANSCRIPTIONAL ACTIVATOR-RELATED"/>
    <property type="match status" value="1"/>
</dbReference>
<dbReference type="AlphaFoldDB" id="A0A2Z4Y0E0"/>
<reference evidence="7 9" key="2">
    <citation type="submission" date="2019-08" db="EMBL/GenBank/DDBJ databases">
        <title>Complete genome sequences of Francisella adeliensis (FSC1325 and FSC1326).</title>
        <authorList>
            <person name="Ohrman C."/>
            <person name="Uneklint I."/>
            <person name="Vallesi A."/>
            <person name="Karlsson L."/>
            <person name="Sjodin A."/>
        </authorList>
    </citation>
    <scope>NUCLEOTIDE SEQUENCE [LARGE SCALE GENOMIC DNA]</scope>
    <source>
        <strain evidence="7 9">FSC1325</strain>
    </source>
</reference>
<evidence type="ECO:0000256" key="2">
    <source>
        <dbReference type="ARBA" id="ARBA00023015"/>
    </source>
</evidence>
<evidence type="ECO:0000313" key="6">
    <source>
        <dbReference type="EMBL" id="AXA34597.1"/>
    </source>
</evidence>
<name>A0A2Z4Y0E0_9GAMM</name>
<dbReference type="Pfam" id="PF03466">
    <property type="entry name" value="LysR_substrate"/>
    <property type="match status" value="1"/>
</dbReference>
<dbReference type="Proteomes" id="UP000251120">
    <property type="component" value="Chromosome"/>
</dbReference>
<proteinExistence type="inferred from homology"/>
<evidence type="ECO:0000313" key="8">
    <source>
        <dbReference type="Proteomes" id="UP000251120"/>
    </source>
</evidence>
<evidence type="ECO:0000313" key="7">
    <source>
        <dbReference type="EMBL" id="QIW12841.1"/>
    </source>
</evidence>
<dbReference type="Proteomes" id="UP000681131">
    <property type="component" value="Chromosome"/>
</dbReference>
<organism evidence="6 8">
    <name type="scientific">Francisella adeliensis</name>
    <dbReference type="NCBI Taxonomy" id="2007306"/>
    <lineage>
        <taxon>Bacteria</taxon>
        <taxon>Pseudomonadati</taxon>
        <taxon>Pseudomonadota</taxon>
        <taxon>Gammaproteobacteria</taxon>
        <taxon>Thiotrichales</taxon>
        <taxon>Francisellaceae</taxon>
        <taxon>Francisella</taxon>
    </lineage>
</organism>
<dbReference type="InterPro" id="IPR036390">
    <property type="entry name" value="WH_DNA-bd_sf"/>
</dbReference>
<dbReference type="RefSeq" id="WP_112870772.1">
    <property type="nucleotide sequence ID" value="NZ_CP021781.1"/>
</dbReference>
<keyword evidence="2" id="KW-0805">Transcription regulation</keyword>
<dbReference type="InterPro" id="IPR000847">
    <property type="entry name" value="LysR_HTH_N"/>
</dbReference>
<dbReference type="InterPro" id="IPR005119">
    <property type="entry name" value="LysR_subst-bd"/>
</dbReference>
<evidence type="ECO:0000313" key="9">
    <source>
        <dbReference type="Proteomes" id="UP000681131"/>
    </source>
</evidence>
<keyword evidence="4" id="KW-0804">Transcription</keyword>
<dbReference type="GO" id="GO:0003677">
    <property type="term" value="F:DNA binding"/>
    <property type="evidence" value="ECO:0007669"/>
    <property type="project" value="UniProtKB-KW"/>
</dbReference>
<dbReference type="InterPro" id="IPR036388">
    <property type="entry name" value="WH-like_DNA-bd_sf"/>
</dbReference>
<dbReference type="Gene3D" id="3.40.190.290">
    <property type="match status" value="1"/>
</dbReference>
<dbReference type="KEGG" id="fad:CDH04_09400"/>